<keyword evidence="2" id="KW-0808">Transferase</keyword>
<dbReference type="InterPro" id="IPR043519">
    <property type="entry name" value="NT_sf"/>
</dbReference>
<evidence type="ECO:0000313" key="2">
    <source>
        <dbReference type="EMBL" id="QEU96694.1"/>
    </source>
</evidence>
<dbReference type="RefSeq" id="WP_055543518.1">
    <property type="nucleotide sequence ID" value="NZ_CP023699.1"/>
</dbReference>
<dbReference type="SUPFAM" id="SSF81301">
    <property type="entry name" value="Nucleotidyltransferase"/>
    <property type="match status" value="1"/>
</dbReference>
<dbReference type="Gene3D" id="3.30.460.10">
    <property type="entry name" value="Beta Polymerase, domain 2"/>
    <property type="match status" value="1"/>
</dbReference>
<dbReference type="OrthoDB" id="43980at2"/>
<protein>
    <submittedName>
        <fullName evidence="2">Nucleotidyltransferase domain-containing protein</fullName>
    </submittedName>
</protein>
<feature type="domain" description="Polymerase nucleotidyl transferase" evidence="1">
    <location>
        <begin position="23"/>
        <end position="80"/>
    </location>
</feature>
<sequence>MDDQEIADGGAPLADRKAVEAEARRVVAEHFPHALGAVLGGSAAQGRATARSDLDVAVLLPDSDVGRREVIRHEGRVVELFLNPLAGIPEFFAWDRARRRATVLFVYGQGLTLTDPQGHVARTRQLAQDILAAGPPALTATEGEHGRYVLTCFMDDLAATSPDNRYEQLSLADHVLRESAHLVTAHHGAWSGIGRWLPRRLLDADPVLGKALLEGHRTVAERADPLPLAAAAQETLDLLGGPLREGFSHRWPA</sequence>
<gene>
    <name evidence="2" type="ORF">CP970_42270</name>
</gene>
<keyword evidence="3" id="KW-1185">Reference proteome</keyword>
<reference evidence="2 3" key="1">
    <citation type="submission" date="2017-09" db="EMBL/GenBank/DDBJ databases">
        <authorList>
            <person name="Lee N."/>
            <person name="Cho B.-K."/>
        </authorList>
    </citation>
    <scope>NUCLEOTIDE SEQUENCE [LARGE SCALE GENOMIC DNA]</scope>
    <source>
        <strain evidence="2 3">ATCC 12853</strain>
    </source>
</reference>
<evidence type="ECO:0000259" key="1">
    <source>
        <dbReference type="Pfam" id="PF01909"/>
    </source>
</evidence>
<name>A0A5J6GQP4_STRKN</name>
<dbReference type="KEGG" id="ska:CP970_42270"/>
<dbReference type="GO" id="GO:0016779">
    <property type="term" value="F:nucleotidyltransferase activity"/>
    <property type="evidence" value="ECO:0007669"/>
    <property type="project" value="InterPro"/>
</dbReference>
<dbReference type="CDD" id="cd05403">
    <property type="entry name" value="NT_KNTase_like"/>
    <property type="match status" value="1"/>
</dbReference>
<accession>A0A5J6GQP4</accession>
<dbReference type="InterPro" id="IPR002934">
    <property type="entry name" value="Polymerase_NTP_transf_dom"/>
</dbReference>
<dbReference type="Proteomes" id="UP000325529">
    <property type="component" value="Chromosome"/>
</dbReference>
<proteinExistence type="predicted"/>
<dbReference type="EMBL" id="CP023699">
    <property type="protein sequence ID" value="QEU96694.1"/>
    <property type="molecule type" value="Genomic_DNA"/>
</dbReference>
<evidence type="ECO:0000313" key="3">
    <source>
        <dbReference type="Proteomes" id="UP000325529"/>
    </source>
</evidence>
<dbReference type="Pfam" id="PF01909">
    <property type="entry name" value="NTP_transf_2"/>
    <property type="match status" value="1"/>
</dbReference>
<dbReference type="AlphaFoldDB" id="A0A5J6GQP4"/>
<organism evidence="2 3">
    <name type="scientific">Streptomyces kanamyceticus</name>
    <dbReference type="NCBI Taxonomy" id="1967"/>
    <lineage>
        <taxon>Bacteria</taxon>
        <taxon>Bacillati</taxon>
        <taxon>Actinomycetota</taxon>
        <taxon>Actinomycetes</taxon>
        <taxon>Kitasatosporales</taxon>
        <taxon>Streptomycetaceae</taxon>
        <taxon>Streptomyces</taxon>
    </lineage>
</organism>